<evidence type="ECO:0000256" key="1">
    <source>
        <dbReference type="SAM" id="MobiDB-lite"/>
    </source>
</evidence>
<name>A0A1R4KGT9_9MICO</name>
<organism evidence="2 3">
    <name type="scientific">Microbacterium esteraromaticum</name>
    <dbReference type="NCBI Taxonomy" id="57043"/>
    <lineage>
        <taxon>Bacteria</taxon>
        <taxon>Bacillati</taxon>
        <taxon>Actinomycetota</taxon>
        <taxon>Actinomycetes</taxon>
        <taxon>Micrococcales</taxon>
        <taxon>Microbacteriaceae</taxon>
        <taxon>Microbacterium</taxon>
    </lineage>
</organism>
<dbReference type="Proteomes" id="UP000196320">
    <property type="component" value="Unassembled WGS sequence"/>
</dbReference>
<accession>A0A1R4KGT9</accession>
<sequence>MNSMTDDRINQSANGAQPQGLQTASIETAQWLSNLSYAATALEGSADNGDRYCARLIREHLAAVAAHRSEIPDPSADEKDAGLSDAHSESYRQGWRAGRASAHAEPQSEPSEEHIRLATLAAVKKGAKSDAEAVRNYREAERVIRAAIPHLGNSDECEPFDGPLPLCGYCGDRPGAPGCPAHGAPQGRPSDDDRIDAAARALNPQAWEVYDKASPGIDRDLIVDGSRAQARAALRAAGAVVNP</sequence>
<proteinExistence type="predicted"/>
<feature type="compositionally biased region" description="Polar residues" evidence="1">
    <location>
        <begin position="10"/>
        <end position="22"/>
    </location>
</feature>
<protein>
    <submittedName>
        <fullName evidence="2">Uncharacterized protein</fullName>
    </submittedName>
</protein>
<reference evidence="2 3" key="1">
    <citation type="submission" date="2017-02" db="EMBL/GenBank/DDBJ databases">
        <authorList>
            <person name="Peterson S.W."/>
        </authorList>
    </citation>
    <scope>NUCLEOTIDE SEQUENCE [LARGE SCALE GENOMIC DNA]</scope>
    <source>
        <strain evidence="2 3">B Mb 05.01</strain>
    </source>
</reference>
<evidence type="ECO:0000313" key="2">
    <source>
        <dbReference type="EMBL" id="SJN43304.1"/>
    </source>
</evidence>
<gene>
    <name evidence="2" type="ORF">FM104_12545</name>
</gene>
<feature type="region of interest" description="Disordered" evidence="1">
    <location>
        <begin position="1"/>
        <end position="22"/>
    </location>
</feature>
<dbReference type="AlphaFoldDB" id="A0A1R4KGT9"/>
<feature type="region of interest" description="Disordered" evidence="1">
    <location>
        <begin position="68"/>
        <end position="113"/>
    </location>
</feature>
<feature type="compositionally biased region" description="Basic and acidic residues" evidence="1">
    <location>
        <begin position="68"/>
        <end position="90"/>
    </location>
</feature>
<keyword evidence="3" id="KW-1185">Reference proteome</keyword>
<dbReference type="EMBL" id="FUKO01000033">
    <property type="protein sequence ID" value="SJN43304.1"/>
    <property type="molecule type" value="Genomic_DNA"/>
</dbReference>
<evidence type="ECO:0000313" key="3">
    <source>
        <dbReference type="Proteomes" id="UP000196320"/>
    </source>
</evidence>